<evidence type="ECO:0000313" key="2">
    <source>
        <dbReference type="EMBL" id="RGU93265.1"/>
    </source>
</evidence>
<dbReference type="InterPro" id="IPR024445">
    <property type="entry name" value="Tnp_ISXO2-like"/>
</dbReference>
<dbReference type="AlphaFoldDB" id="A0A395WB81"/>
<feature type="domain" description="ISXO2-like transposase" evidence="1">
    <location>
        <begin position="10"/>
        <end position="113"/>
    </location>
</feature>
<organism evidence="2 3">
    <name type="scientific">Holdemanella biformis</name>
    <dbReference type="NCBI Taxonomy" id="1735"/>
    <lineage>
        <taxon>Bacteria</taxon>
        <taxon>Bacillati</taxon>
        <taxon>Bacillota</taxon>
        <taxon>Erysipelotrichia</taxon>
        <taxon>Erysipelotrichales</taxon>
        <taxon>Erysipelotrichaceae</taxon>
        <taxon>Holdemanella</taxon>
    </lineage>
</organism>
<comment type="caution">
    <text evidence="2">The sequence shown here is derived from an EMBL/GenBank/DDBJ whole genome shotgun (WGS) entry which is preliminary data.</text>
</comment>
<dbReference type="Proteomes" id="UP000265489">
    <property type="component" value="Unassembled WGS sequence"/>
</dbReference>
<dbReference type="RefSeq" id="WP_118324685.1">
    <property type="nucleotide sequence ID" value="NZ_QRYH01000004.1"/>
</dbReference>
<evidence type="ECO:0000313" key="3">
    <source>
        <dbReference type="Proteomes" id="UP000265489"/>
    </source>
</evidence>
<dbReference type="EMBL" id="QRYQ01000003">
    <property type="protein sequence ID" value="RGU93265.1"/>
    <property type="molecule type" value="Genomic_DNA"/>
</dbReference>
<accession>A0A395WB81</accession>
<gene>
    <name evidence="2" type="ORF">DWW32_02745</name>
</gene>
<dbReference type="GeneID" id="66579057"/>
<evidence type="ECO:0000259" key="1">
    <source>
        <dbReference type="Pfam" id="PF12762"/>
    </source>
</evidence>
<name>A0A395WB81_9FIRM</name>
<proteinExistence type="predicted"/>
<dbReference type="Pfam" id="PF12762">
    <property type="entry name" value="DDE_Tnp_IS1595"/>
    <property type="match status" value="1"/>
</dbReference>
<sequence>MALSASRNSNYPQFNKLRVVPKDDSETTNAFLSQSLVLSKDRTLNTDGKTTFNIMKDRITVVNEKIDYSKNGHRLYWLNTIVGDIKNNIIGIYHGVRKTNLPLFFGEQEYRFNHRNTGKQMMDKVAKYISKSYPMTRKQITNALNAAFPIFAQ</sequence>
<reference evidence="2 3" key="1">
    <citation type="submission" date="2018-08" db="EMBL/GenBank/DDBJ databases">
        <title>A genome reference for cultivated species of the human gut microbiota.</title>
        <authorList>
            <person name="Zou Y."/>
            <person name="Xue W."/>
            <person name="Luo G."/>
        </authorList>
    </citation>
    <scope>NUCLEOTIDE SEQUENCE [LARGE SCALE GENOMIC DNA]</scope>
    <source>
        <strain evidence="2 3">AF15-20</strain>
    </source>
</reference>
<protein>
    <recommendedName>
        <fullName evidence="1">ISXO2-like transposase domain-containing protein</fullName>
    </recommendedName>
</protein>